<keyword evidence="2" id="KW-1185">Reference proteome</keyword>
<reference evidence="2" key="1">
    <citation type="journal article" date="2019" name="Int. J. Syst. Evol. Microbiol.">
        <title>The Global Catalogue of Microorganisms (GCM) 10K type strain sequencing project: providing services to taxonomists for standard genome sequencing and annotation.</title>
        <authorList>
            <consortium name="The Broad Institute Genomics Platform"/>
            <consortium name="The Broad Institute Genome Sequencing Center for Infectious Disease"/>
            <person name="Wu L."/>
            <person name="Ma J."/>
        </authorList>
    </citation>
    <scope>NUCLEOTIDE SEQUENCE [LARGE SCALE GENOMIC DNA]</scope>
    <source>
        <strain evidence="2">TISTR 1906</strain>
    </source>
</reference>
<name>A0ABW5US17_9BURK</name>
<comment type="caution">
    <text evidence="1">The sequence shown here is derived from an EMBL/GenBank/DDBJ whole genome shotgun (WGS) entry which is preliminary data.</text>
</comment>
<dbReference type="EMBL" id="JBHUMV010000007">
    <property type="protein sequence ID" value="MFD2755709.1"/>
    <property type="molecule type" value="Genomic_DNA"/>
</dbReference>
<accession>A0ABW5US17</accession>
<sequence>MTSTVQQDKLDQMLRSMQVMASALQTLCTQSGARLTRQQFADRLGVHRNTLAARLAHDSTMPRPGKDGKWLLSEIIEWEMRQH</sequence>
<evidence type="ECO:0000313" key="2">
    <source>
        <dbReference type="Proteomes" id="UP001597463"/>
    </source>
</evidence>
<gene>
    <name evidence="1" type="ORF">ACFSW6_16665</name>
</gene>
<dbReference type="RefSeq" id="WP_066482285.1">
    <property type="nucleotide sequence ID" value="NZ_BCNT01000017.1"/>
</dbReference>
<evidence type="ECO:0000313" key="1">
    <source>
        <dbReference type="EMBL" id="MFD2755709.1"/>
    </source>
</evidence>
<proteinExistence type="predicted"/>
<protein>
    <submittedName>
        <fullName evidence="1">Helix-turn-helix transcriptional regulator</fullName>
    </submittedName>
</protein>
<organism evidence="1 2">
    <name type="scientific">Comamonas terrae</name>
    <dbReference type="NCBI Taxonomy" id="673548"/>
    <lineage>
        <taxon>Bacteria</taxon>
        <taxon>Pseudomonadati</taxon>
        <taxon>Pseudomonadota</taxon>
        <taxon>Betaproteobacteria</taxon>
        <taxon>Burkholderiales</taxon>
        <taxon>Comamonadaceae</taxon>
        <taxon>Comamonas</taxon>
    </lineage>
</organism>
<dbReference type="Proteomes" id="UP001597463">
    <property type="component" value="Unassembled WGS sequence"/>
</dbReference>